<organism evidence="2">
    <name type="scientific">marine sediment metagenome</name>
    <dbReference type="NCBI Taxonomy" id="412755"/>
    <lineage>
        <taxon>unclassified sequences</taxon>
        <taxon>metagenomes</taxon>
        <taxon>ecological metagenomes</taxon>
    </lineage>
</organism>
<comment type="caution">
    <text evidence="2">The sequence shown here is derived from an EMBL/GenBank/DDBJ whole genome shotgun (WGS) entry which is preliminary data.</text>
</comment>
<proteinExistence type="predicted"/>
<dbReference type="EMBL" id="BARV01027548">
    <property type="protein sequence ID" value="GAI38558.1"/>
    <property type="molecule type" value="Genomic_DNA"/>
</dbReference>
<feature type="non-terminal residue" evidence="2">
    <location>
        <position position="1"/>
    </location>
</feature>
<sequence length="68" mass="7586">GREALHQLRISGTAVRAINTEAVPEWQQNWRKLTEPFLPKLDNLKRQLTKASSMAPSPSRGGDVDTCL</sequence>
<reference evidence="2" key="1">
    <citation type="journal article" date="2014" name="Front. Microbiol.">
        <title>High frequency of phylogenetically diverse reductive dehalogenase-homologous genes in deep subseafloor sedimentary metagenomes.</title>
        <authorList>
            <person name="Kawai M."/>
            <person name="Futagami T."/>
            <person name="Toyoda A."/>
            <person name="Takaki Y."/>
            <person name="Nishi S."/>
            <person name="Hori S."/>
            <person name="Arai W."/>
            <person name="Tsubouchi T."/>
            <person name="Morono Y."/>
            <person name="Uchiyama I."/>
            <person name="Ito T."/>
            <person name="Fujiyama A."/>
            <person name="Inagaki F."/>
            <person name="Takami H."/>
        </authorList>
    </citation>
    <scope>NUCLEOTIDE SEQUENCE</scope>
    <source>
        <strain evidence="2">Expedition CK06-06</strain>
    </source>
</reference>
<protein>
    <submittedName>
        <fullName evidence="2">Uncharacterized protein</fullName>
    </submittedName>
</protein>
<accession>X1N4Q7</accession>
<evidence type="ECO:0000313" key="2">
    <source>
        <dbReference type="EMBL" id="GAI38558.1"/>
    </source>
</evidence>
<gene>
    <name evidence="2" type="ORF">S06H3_44317</name>
</gene>
<dbReference type="AlphaFoldDB" id="X1N4Q7"/>
<name>X1N4Q7_9ZZZZ</name>
<feature type="region of interest" description="Disordered" evidence="1">
    <location>
        <begin position="48"/>
        <end position="68"/>
    </location>
</feature>
<evidence type="ECO:0000256" key="1">
    <source>
        <dbReference type="SAM" id="MobiDB-lite"/>
    </source>
</evidence>